<dbReference type="AlphaFoldDB" id="A0A8H3I7C6"/>
<keyword evidence="2" id="KW-0812">Transmembrane</keyword>
<dbReference type="SUPFAM" id="SSF48452">
    <property type="entry name" value="TPR-like"/>
    <property type="match status" value="1"/>
</dbReference>
<dbReference type="InterPro" id="IPR011990">
    <property type="entry name" value="TPR-like_helical_dom_sf"/>
</dbReference>
<keyword evidence="2" id="KW-0472">Membrane</keyword>
<feature type="transmembrane region" description="Helical" evidence="2">
    <location>
        <begin position="74"/>
        <end position="96"/>
    </location>
</feature>
<dbReference type="PANTHER" id="PTHR28142">
    <property type="entry name" value="MITOCHONDRIAL INNER MEMBRANE I-AAA PROTEASE SUPERCOMPLEX SUBUNIT MGR3-RELATED"/>
    <property type="match status" value="1"/>
</dbReference>
<dbReference type="Gene3D" id="1.25.40.10">
    <property type="entry name" value="Tetratricopeptide repeat domain"/>
    <property type="match status" value="1"/>
</dbReference>
<dbReference type="Proteomes" id="UP000664169">
    <property type="component" value="Unassembled WGS sequence"/>
</dbReference>
<organism evidence="3 4">
    <name type="scientific">Gomphillus americanus</name>
    <dbReference type="NCBI Taxonomy" id="1940652"/>
    <lineage>
        <taxon>Eukaryota</taxon>
        <taxon>Fungi</taxon>
        <taxon>Dikarya</taxon>
        <taxon>Ascomycota</taxon>
        <taxon>Pezizomycotina</taxon>
        <taxon>Lecanoromycetes</taxon>
        <taxon>OSLEUM clade</taxon>
        <taxon>Ostropomycetidae</taxon>
        <taxon>Ostropales</taxon>
        <taxon>Graphidaceae</taxon>
        <taxon>Gomphilloideae</taxon>
        <taxon>Gomphillus</taxon>
    </lineage>
</organism>
<dbReference type="GO" id="GO:0006515">
    <property type="term" value="P:protein quality control for misfolded or incompletely synthesized proteins"/>
    <property type="evidence" value="ECO:0007669"/>
    <property type="project" value="TreeGrafter"/>
</dbReference>
<dbReference type="GO" id="GO:0031942">
    <property type="term" value="C:i-AAA complex"/>
    <property type="evidence" value="ECO:0007669"/>
    <property type="project" value="TreeGrafter"/>
</dbReference>
<evidence type="ECO:0000256" key="1">
    <source>
        <dbReference type="SAM" id="MobiDB-lite"/>
    </source>
</evidence>
<reference evidence="3" key="1">
    <citation type="submission" date="2021-03" db="EMBL/GenBank/DDBJ databases">
        <authorList>
            <person name="Tagirdzhanova G."/>
        </authorList>
    </citation>
    <scope>NUCLEOTIDE SEQUENCE</scope>
</reference>
<name>A0A8H3I7C6_9LECA</name>
<evidence type="ECO:0000256" key="2">
    <source>
        <dbReference type="SAM" id="Phobius"/>
    </source>
</evidence>
<accession>A0A8H3I7C6</accession>
<evidence type="ECO:0000313" key="4">
    <source>
        <dbReference type="Proteomes" id="UP000664169"/>
    </source>
</evidence>
<dbReference type="CDD" id="cd24145">
    <property type="entry name" value="Mgr3-like"/>
    <property type="match status" value="1"/>
</dbReference>
<keyword evidence="2" id="KW-1133">Transmembrane helix</keyword>
<keyword evidence="4" id="KW-1185">Reference proteome</keyword>
<dbReference type="PANTHER" id="PTHR28142:SF1">
    <property type="entry name" value="MITOCHONDRIAL INNER MEMBRANE I-AAA PROTEASE SUPERCOMPLEX SUBUNIT MGR3-RELATED"/>
    <property type="match status" value="1"/>
</dbReference>
<evidence type="ECO:0000313" key="3">
    <source>
        <dbReference type="EMBL" id="CAF9917632.1"/>
    </source>
</evidence>
<protein>
    <submittedName>
        <fullName evidence="3">Uncharacterized protein</fullName>
    </submittedName>
</protein>
<gene>
    <name evidence="3" type="ORF">GOMPHAMPRED_001335</name>
</gene>
<sequence>MLSRSAYRAVRSTPKPSSQLYSTQLPRNFFSRSINIHHKSPLARIRFYSASTGRPRVSAWPWVRDLYRQNPISMSIWIAMMIGVIGFIGSNFYWYFKDLLPIDQKYPAPVANKLRRALWYTDKTPDVQQALANYFDAIRVAQEHGLPSLCREVLGIKIKIAETLEKFRDVENAIVILDRIRQECQEFLDTKPTYLPPSERSNILATTVKTSIKIAELYGSDAIQDSAASERNLTEGVEIILKEQRRRQEEGVLPEEEGENEWFGGEEAGATFERLANHYEAESKHYLAAPLYLRALMLSPRTCHAALLMNNLGQSLAQTLPDSGVNMAATRETFIENATLWAEKSLATAAEIKPPHRDEECDLTCAVATHNLGEFAEMQRRYDEAKKRYAEAMSLAKALNFEDGVRNAQEALRRIDKLTVG</sequence>
<feature type="region of interest" description="Disordered" evidence="1">
    <location>
        <begin position="1"/>
        <end position="20"/>
    </location>
</feature>
<proteinExistence type="predicted"/>
<dbReference type="EMBL" id="CAJPDQ010000012">
    <property type="protein sequence ID" value="CAF9917632.1"/>
    <property type="molecule type" value="Genomic_DNA"/>
</dbReference>
<dbReference type="InterPro" id="IPR040201">
    <property type="entry name" value="Mrg3-like"/>
</dbReference>
<comment type="caution">
    <text evidence="3">The sequence shown here is derived from an EMBL/GenBank/DDBJ whole genome shotgun (WGS) entry which is preliminary data.</text>
</comment>
<dbReference type="OrthoDB" id="10050400at2759"/>
<dbReference type="GO" id="GO:0051787">
    <property type="term" value="F:misfolded protein binding"/>
    <property type="evidence" value="ECO:0007669"/>
    <property type="project" value="TreeGrafter"/>
</dbReference>